<organism evidence="2 3">
    <name type="scientific">Clostridioides difficile</name>
    <name type="common">Peptoclostridium difficile</name>
    <dbReference type="NCBI Taxonomy" id="1496"/>
    <lineage>
        <taxon>Bacteria</taxon>
        <taxon>Bacillati</taxon>
        <taxon>Bacillota</taxon>
        <taxon>Clostridia</taxon>
        <taxon>Peptostreptococcales</taxon>
        <taxon>Peptostreptococcaceae</taxon>
        <taxon>Clostridioides</taxon>
    </lineage>
</organism>
<dbReference type="Proteomes" id="UP000411588">
    <property type="component" value="Unassembled WGS sequence"/>
</dbReference>
<evidence type="ECO:0000256" key="1">
    <source>
        <dbReference type="SAM" id="Phobius"/>
    </source>
</evidence>
<protein>
    <recommendedName>
        <fullName evidence="4">Lipoprotein</fullName>
    </recommendedName>
</protein>
<feature type="transmembrane region" description="Helical" evidence="1">
    <location>
        <begin position="14"/>
        <end position="32"/>
    </location>
</feature>
<dbReference type="RefSeq" id="WP_009901511.1">
    <property type="nucleotide sequence ID" value="NZ_CAADAN010000032.1"/>
</dbReference>
<evidence type="ECO:0000313" key="3">
    <source>
        <dbReference type="Proteomes" id="UP000411588"/>
    </source>
</evidence>
<evidence type="ECO:0000313" key="2">
    <source>
        <dbReference type="EMBL" id="VFD36729.1"/>
    </source>
</evidence>
<name>A0AB74QH08_CLODI</name>
<dbReference type="EMBL" id="CAADAN010000032">
    <property type="protein sequence ID" value="VFD36729.1"/>
    <property type="molecule type" value="Genomic_DNA"/>
</dbReference>
<feature type="transmembrane region" description="Helical" evidence="1">
    <location>
        <begin position="52"/>
        <end position="73"/>
    </location>
</feature>
<keyword evidence="1" id="KW-1133">Transmembrane helix</keyword>
<accession>A0AB74QH08</accession>
<dbReference type="AlphaFoldDB" id="A0AB74QH08"/>
<keyword evidence="1" id="KW-0472">Membrane</keyword>
<proteinExistence type="predicted"/>
<keyword evidence="1" id="KW-0812">Transmembrane</keyword>
<sequence length="293" mass="33144">MWNKFKSLNTLNKIFFGIIAFVIFPITITAFLGELSIKLLSNGFKNKKKLKIISGFIAAYFFIACATSTFLIYKDSFKNSSETAKMSTGESEVQADKNIDSKDKKDVKLSEDEQKISKVTNLAPEQVQNTAKILKECGIEEFESIKHDEGLDNAHFDGEKGYRIEFGGSKNIILYMNKDNSVYNVRWADNDFYKDGKVVSKVSDYTLTMDEKTALQLQCQNGVSAVLKSPSTAKFPNITKWMFSKNKEEIVVQSYVDSQNSFGATMRSEFQIIFTSDGKDVKSFIFDGKEMIK</sequence>
<comment type="caution">
    <text evidence="2">The sequence shown here is derived from an EMBL/GenBank/DDBJ whole genome shotgun (WGS) entry which is preliminary data.</text>
</comment>
<evidence type="ECO:0008006" key="4">
    <source>
        <dbReference type="Google" id="ProtNLM"/>
    </source>
</evidence>
<gene>
    <name evidence="2" type="ORF">SAMEA1402399_04144</name>
</gene>
<reference evidence="2 3" key="1">
    <citation type="submission" date="2019-02" db="EMBL/GenBank/DDBJ databases">
        <authorList>
            <consortium name="Pathogen Informatics"/>
        </authorList>
    </citation>
    <scope>NUCLEOTIDE SEQUENCE [LARGE SCALE GENOMIC DNA]</scope>
    <source>
        <strain evidence="3">clo34</strain>
    </source>
</reference>